<evidence type="ECO:0000256" key="1">
    <source>
        <dbReference type="SAM" id="MobiDB-lite"/>
    </source>
</evidence>
<dbReference type="PANTHER" id="PTHR31973">
    <property type="entry name" value="POLYPROTEIN, PUTATIVE-RELATED"/>
    <property type="match status" value="1"/>
</dbReference>
<organism evidence="2 3">
    <name type="scientific">Parasponia andersonii</name>
    <name type="common">Sponia andersonii</name>
    <dbReference type="NCBI Taxonomy" id="3476"/>
    <lineage>
        <taxon>Eukaryota</taxon>
        <taxon>Viridiplantae</taxon>
        <taxon>Streptophyta</taxon>
        <taxon>Embryophyta</taxon>
        <taxon>Tracheophyta</taxon>
        <taxon>Spermatophyta</taxon>
        <taxon>Magnoliopsida</taxon>
        <taxon>eudicotyledons</taxon>
        <taxon>Gunneridae</taxon>
        <taxon>Pentapetalae</taxon>
        <taxon>rosids</taxon>
        <taxon>fabids</taxon>
        <taxon>Rosales</taxon>
        <taxon>Cannabaceae</taxon>
        <taxon>Parasponia</taxon>
    </lineage>
</organism>
<gene>
    <name evidence="2" type="ORF">PanWU01x14_296930</name>
</gene>
<dbReference type="STRING" id="3476.A0A2P5AVE2"/>
<name>A0A2P5AVE2_PARAD</name>
<feature type="region of interest" description="Disordered" evidence="1">
    <location>
        <begin position="370"/>
        <end position="389"/>
    </location>
</feature>
<feature type="compositionally biased region" description="Basic residues" evidence="1">
    <location>
        <begin position="376"/>
        <end position="386"/>
    </location>
</feature>
<protein>
    <submittedName>
        <fullName evidence="2">Uncharacterized protein</fullName>
    </submittedName>
</protein>
<dbReference type="OrthoDB" id="1895098at2759"/>
<sequence>MGIWMGITFVTLVDKLYEVIEVDKNRFDLELKVVYKCDGGDGIPIPPTKITSDSDLEIWLEEMSYSIQNRTPLCVSILPKLTPVDKLYEVIEVDKNRFDLELKVVYKCDGGDGIPIPPTKITSDSDLEIWLEEMSYSIQNRTPLCVSILPKLTPVGEGCSQNASFVPETERELPQGTPNNLSVGSSNSVKIVTGQLFENKEDLKLKLHLQAMKCNFEFKIKVKDQAIANYLEEIVIEKWSRANFSAIRYNIMKSNNAESFNNTSRDARKYPITTLAEFLRRTLVMESNKPSPKKIEKKLEDHIEAAKTLIVQPLSHDEFYVMDGDRDSQVNLQTKTCSCRRFDLTETIYPVGNEEEWDVPDDISRCMVEPPPYKSKAGRPKTKRTKSKGEKIIMQRHCNHYSGKGHNRATCRYMIPTVSNK</sequence>
<dbReference type="EMBL" id="JXTB01000437">
    <property type="protein sequence ID" value="PON40451.1"/>
    <property type="molecule type" value="Genomic_DNA"/>
</dbReference>
<keyword evidence="3" id="KW-1185">Reference proteome</keyword>
<evidence type="ECO:0000313" key="2">
    <source>
        <dbReference type="EMBL" id="PON40451.1"/>
    </source>
</evidence>
<accession>A0A2P5AVE2</accession>
<reference evidence="3" key="1">
    <citation type="submission" date="2016-06" db="EMBL/GenBank/DDBJ databases">
        <title>Parallel loss of symbiosis genes in relatives of nitrogen-fixing non-legume Parasponia.</title>
        <authorList>
            <person name="Van Velzen R."/>
            <person name="Holmer R."/>
            <person name="Bu F."/>
            <person name="Rutten L."/>
            <person name="Van Zeijl A."/>
            <person name="Liu W."/>
            <person name="Santuari L."/>
            <person name="Cao Q."/>
            <person name="Sharma T."/>
            <person name="Shen D."/>
            <person name="Roswanjaya Y."/>
            <person name="Wardhani T."/>
            <person name="Kalhor M.S."/>
            <person name="Jansen J."/>
            <person name="Van den Hoogen J."/>
            <person name="Gungor B."/>
            <person name="Hartog M."/>
            <person name="Hontelez J."/>
            <person name="Verver J."/>
            <person name="Yang W.-C."/>
            <person name="Schijlen E."/>
            <person name="Repin R."/>
            <person name="Schilthuizen M."/>
            <person name="Schranz E."/>
            <person name="Heidstra R."/>
            <person name="Miyata K."/>
            <person name="Fedorova E."/>
            <person name="Kohlen W."/>
            <person name="Bisseling T."/>
            <person name="Smit S."/>
            <person name="Geurts R."/>
        </authorList>
    </citation>
    <scope>NUCLEOTIDE SEQUENCE [LARGE SCALE GENOMIC DNA]</scope>
    <source>
        <strain evidence="3">cv. WU1-14</strain>
    </source>
</reference>
<evidence type="ECO:0000313" key="3">
    <source>
        <dbReference type="Proteomes" id="UP000237105"/>
    </source>
</evidence>
<proteinExistence type="predicted"/>
<dbReference type="PANTHER" id="PTHR31973:SF187">
    <property type="entry name" value="MUTATOR TRANSPOSASE MUDRA PROTEIN"/>
    <property type="match status" value="1"/>
</dbReference>
<dbReference type="Proteomes" id="UP000237105">
    <property type="component" value="Unassembled WGS sequence"/>
</dbReference>
<comment type="caution">
    <text evidence="2">The sequence shown here is derived from an EMBL/GenBank/DDBJ whole genome shotgun (WGS) entry which is preliminary data.</text>
</comment>
<dbReference type="AlphaFoldDB" id="A0A2P5AVE2"/>